<sequence>MDLGVQGSTWEIVEQDIRVRMSEDAAKVDWKKINDGVVDSAREYVNRPTRWDVAEAQVDDVKLVDITQVLTEDFIVPKPLPGGGVENQVLFPKGYRLNPLDLLPASSINQSYVIFSAESKEQLEWAKKLNNEHPSKFIYFTTDGVMDELSGVGMALYPVDKWFFITAQVNKTPSIVGVSNENPKHLTVAEFAPPYSTKKASEVIK</sequence>
<evidence type="ECO:0000313" key="2">
    <source>
        <dbReference type="Proteomes" id="UP001156682"/>
    </source>
</evidence>
<dbReference type="Proteomes" id="UP001156682">
    <property type="component" value="Unassembled WGS sequence"/>
</dbReference>
<comment type="caution">
    <text evidence="1">The sequence shown here is derived from an EMBL/GenBank/DDBJ whole genome shotgun (WGS) entry which is preliminary data.</text>
</comment>
<dbReference type="EMBL" id="BSOR01000022">
    <property type="protein sequence ID" value="GLR63951.1"/>
    <property type="molecule type" value="Genomic_DNA"/>
</dbReference>
<reference evidence="2" key="1">
    <citation type="journal article" date="2019" name="Int. J. Syst. Evol. Microbiol.">
        <title>The Global Catalogue of Microorganisms (GCM) 10K type strain sequencing project: providing services to taxonomists for standard genome sequencing and annotation.</title>
        <authorList>
            <consortium name="The Broad Institute Genomics Platform"/>
            <consortium name="The Broad Institute Genome Sequencing Center for Infectious Disease"/>
            <person name="Wu L."/>
            <person name="Ma J."/>
        </authorList>
    </citation>
    <scope>NUCLEOTIDE SEQUENCE [LARGE SCALE GENOMIC DNA]</scope>
    <source>
        <strain evidence="2">NBRC 100033</strain>
    </source>
</reference>
<evidence type="ECO:0000313" key="1">
    <source>
        <dbReference type="EMBL" id="GLR63951.1"/>
    </source>
</evidence>
<keyword evidence="2" id="KW-1185">Reference proteome</keyword>
<protein>
    <submittedName>
        <fullName evidence="1">Uncharacterized protein</fullName>
    </submittedName>
</protein>
<accession>A0ABQ5ZUT8</accession>
<name>A0ABQ5ZUT8_9GAMM</name>
<organism evidence="1 2">
    <name type="scientific">Marinospirillum insulare</name>
    <dbReference type="NCBI Taxonomy" id="217169"/>
    <lineage>
        <taxon>Bacteria</taxon>
        <taxon>Pseudomonadati</taxon>
        <taxon>Pseudomonadota</taxon>
        <taxon>Gammaproteobacteria</taxon>
        <taxon>Oceanospirillales</taxon>
        <taxon>Oceanospirillaceae</taxon>
        <taxon>Marinospirillum</taxon>
    </lineage>
</organism>
<gene>
    <name evidence="1" type="ORF">GCM10007878_13890</name>
</gene>
<proteinExistence type="predicted"/>